<dbReference type="SMART" id="SM00849">
    <property type="entry name" value="Lactamase_B"/>
    <property type="match status" value="1"/>
</dbReference>
<dbReference type="PANTHER" id="PTHR23131:SF4">
    <property type="entry name" value="METALLO-BETA-LACTAMASE SUPERFAMILY POTEIN"/>
    <property type="match status" value="1"/>
</dbReference>
<evidence type="ECO:0000313" key="3">
    <source>
        <dbReference type="Proteomes" id="UP001201873"/>
    </source>
</evidence>
<dbReference type="SUPFAM" id="SSF56281">
    <property type="entry name" value="Metallo-hydrolase/oxidoreductase"/>
    <property type="match status" value="1"/>
</dbReference>
<dbReference type="RefSeq" id="WP_248812104.1">
    <property type="nucleotide sequence ID" value="NZ_JALKFT010000031.1"/>
</dbReference>
<sequence length="382" mass="42086">MISLVKARWPNGSIPHGRIGTRRTGLGGDVVEGYDISGTRALPEWAEPNVEQVEPGVHRIPLPLPNDGLRAVNVYAIEQPDGLVLIDAGWSVPESEQRLEAALGKLGAGLGDIQRFLVTHIHRDHYTQAVVLRRRFGMRVALGLGEQPALDRFMNRPRAESREIQHRQLIRLGAAELATELMRFFLEQLVRDDSTDDWAVPDEWLDAPVDVQLDGITLRAVPTPGHTRGHVVFHNEASRLLFAGDHVLPTITPSIGLTADPGPLPLGAFLDSLRLVRSMPDARLLPAHGPVTDSAHARIDQLLAHHATRLDVAEDAVRVGADTAFAVARAMTWTRREHAFDDLDMFNRMLAVTETAAHLDLLVAQGRLRAGEVDDVLYYALP</sequence>
<comment type="caution">
    <text evidence="2">The sequence shown here is derived from an EMBL/GenBank/DDBJ whole genome shotgun (WGS) entry which is preliminary data.</text>
</comment>
<gene>
    <name evidence="2" type="ORF">MXD59_21440</name>
</gene>
<organism evidence="2 3">
    <name type="scientific">Frankia umida</name>
    <dbReference type="NCBI Taxonomy" id="573489"/>
    <lineage>
        <taxon>Bacteria</taxon>
        <taxon>Bacillati</taxon>
        <taxon>Actinomycetota</taxon>
        <taxon>Actinomycetes</taxon>
        <taxon>Frankiales</taxon>
        <taxon>Frankiaceae</taxon>
        <taxon>Frankia</taxon>
    </lineage>
</organism>
<dbReference type="Pfam" id="PF00753">
    <property type="entry name" value="Lactamase_B"/>
    <property type="match status" value="1"/>
</dbReference>
<proteinExistence type="predicted"/>
<feature type="domain" description="Metallo-beta-lactamase" evidence="1">
    <location>
        <begin position="71"/>
        <end position="288"/>
    </location>
</feature>
<reference evidence="2 3" key="1">
    <citation type="submission" date="2022-04" db="EMBL/GenBank/DDBJ databases">
        <title>Genome diversity in the genus Frankia.</title>
        <authorList>
            <person name="Carlos-Shanley C."/>
            <person name="Hahn D."/>
        </authorList>
    </citation>
    <scope>NUCLEOTIDE SEQUENCE [LARGE SCALE GENOMIC DNA]</scope>
    <source>
        <strain evidence="2 3">Ag45/Mut15</strain>
    </source>
</reference>
<dbReference type="EMBL" id="JALKFT010000031">
    <property type="protein sequence ID" value="MCK9878303.1"/>
    <property type="molecule type" value="Genomic_DNA"/>
</dbReference>
<evidence type="ECO:0000313" key="2">
    <source>
        <dbReference type="EMBL" id="MCK9878303.1"/>
    </source>
</evidence>
<protein>
    <submittedName>
        <fullName evidence="2">MBL fold metallo-hydrolase</fullName>
    </submittedName>
</protein>
<evidence type="ECO:0000259" key="1">
    <source>
        <dbReference type="SMART" id="SM00849"/>
    </source>
</evidence>
<dbReference type="PANTHER" id="PTHR23131">
    <property type="entry name" value="ENDORIBONUCLEASE LACTB2"/>
    <property type="match status" value="1"/>
</dbReference>
<dbReference type="Proteomes" id="UP001201873">
    <property type="component" value="Unassembled WGS sequence"/>
</dbReference>
<dbReference type="InterPro" id="IPR001279">
    <property type="entry name" value="Metallo-B-lactamas"/>
</dbReference>
<keyword evidence="3" id="KW-1185">Reference proteome</keyword>
<dbReference type="Gene3D" id="1.10.10.10">
    <property type="entry name" value="Winged helix-like DNA-binding domain superfamily/Winged helix DNA-binding domain"/>
    <property type="match status" value="1"/>
</dbReference>
<accession>A0ABT0K3C4</accession>
<dbReference type="InterPro" id="IPR036388">
    <property type="entry name" value="WH-like_DNA-bd_sf"/>
</dbReference>
<name>A0ABT0K3C4_9ACTN</name>
<dbReference type="Gene3D" id="3.60.15.10">
    <property type="entry name" value="Ribonuclease Z/Hydroxyacylglutathione hydrolase-like"/>
    <property type="match status" value="1"/>
</dbReference>
<dbReference type="InterPro" id="IPR036866">
    <property type="entry name" value="RibonucZ/Hydroxyglut_hydro"/>
</dbReference>
<dbReference type="InterPro" id="IPR050662">
    <property type="entry name" value="Sec-metab_biosynth-thioest"/>
</dbReference>